<proteinExistence type="predicted"/>
<dbReference type="AlphaFoldDB" id="A0A179B6L8"/>
<dbReference type="STRING" id="1823756.A4H34_07835"/>
<dbReference type="Proteomes" id="UP000078368">
    <property type="component" value="Unassembled WGS sequence"/>
</dbReference>
<gene>
    <name evidence="1" type="ORF">A4H34_07835</name>
</gene>
<evidence type="ECO:0000313" key="2">
    <source>
        <dbReference type="Proteomes" id="UP000078368"/>
    </source>
</evidence>
<keyword evidence="2" id="KW-1185">Reference proteome</keyword>
<name>A0A179B6L8_9ACTO</name>
<accession>A0A179B6L8</accession>
<reference evidence="1 2" key="1">
    <citation type="submission" date="2016-04" db="EMBL/GenBank/DDBJ databases">
        <title>Peptidophaga gingivicola gen. nov., sp. nov., isolated from human subgingival plaque.</title>
        <authorList>
            <person name="Beall C.J."/>
            <person name="Mokrzan E.M."/>
            <person name="Griffen A.L."/>
            <person name="Leys E.J."/>
        </authorList>
    </citation>
    <scope>NUCLEOTIDE SEQUENCE [LARGE SCALE GENOMIC DNA]</scope>
    <source>
        <strain evidence="1 2">BA112</strain>
    </source>
</reference>
<comment type="caution">
    <text evidence="1">The sequence shown here is derived from an EMBL/GenBank/DDBJ whole genome shotgun (WGS) entry which is preliminary data.</text>
</comment>
<protein>
    <recommendedName>
        <fullName evidence="3">Glycosyl transferase family 4</fullName>
    </recommendedName>
</protein>
<dbReference type="EMBL" id="LVZK01000001">
    <property type="protein sequence ID" value="OAP86999.1"/>
    <property type="molecule type" value="Genomic_DNA"/>
</dbReference>
<evidence type="ECO:0008006" key="3">
    <source>
        <dbReference type="Google" id="ProtNLM"/>
    </source>
</evidence>
<evidence type="ECO:0000313" key="1">
    <source>
        <dbReference type="EMBL" id="OAP86999.1"/>
    </source>
</evidence>
<sequence>MIDVRIRVAALAGGLAVAGAGAAVAAAKRFPSAFSSWNRTSYAGTPVSLTEGLAAAAGLGLASAALPAGVRAGAGIAVGAAAAAGAVDDHFEDRFPAKGKGFKGHIGALREGKATSGALKIGLIGAGAGLGALAIPRHGGRLRRAAAWANQSALIAGTANIVNLLDLRPGRALKASAAASIAAGASGPAAAGLRDGIVAVSAVCMRGDLEGKTMLGDLGANAVGAALGYSLALAPGAFARWSCLSGVVALTFASEKLSFSKVIEETPILAWADRLGRR</sequence>
<organism evidence="1 2">
    <name type="scientific">Peptidiphaga gingivicola</name>
    <dbReference type="NCBI Taxonomy" id="2741497"/>
    <lineage>
        <taxon>Bacteria</taxon>
        <taxon>Bacillati</taxon>
        <taxon>Actinomycetota</taxon>
        <taxon>Actinomycetes</taxon>
        <taxon>Actinomycetales</taxon>
        <taxon>Actinomycetaceae</taxon>
        <taxon>Peptidiphaga</taxon>
    </lineage>
</organism>